<sequence>MNIRQLQQYLTAESFDDRLKGMQEALCAVLEELPAEEKVTPALLNRIGGNVHRRLRQQARTHFTCRDIDALMYGLYTLLAKCIG</sequence>
<name>A0A2M6WZ37_9BACT</name>
<reference evidence="2" key="1">
    <citation type="submission" date="2017-09" db="EMBL/GenBank/DDBJ databases">
        <title>Depth-based differentiation of microbial function through sediment-hosted aquifers and enrichment of novel symbionts in the deep terrestrial subsurface.</title>
        <authorList>
            <person name="Probst A.J."/>
            <person name="Ladd B."/>
            <person name="Jarett J.K."/>
            <person name="Geller-Mcgrath D.E."/>
            <person name="Sieber C.M.K."/>
            <person name="Emerson J.B."/>
            <person name="Anantharaman K."/>
            <person name="Thomas B.C."/>
            <person name="Malmstrom R."/>
            <person name="Stieglmeier M."/>
            <person name="Klingl A."/>
            <person name="Woyke T."/>
            <person name="Ryan C.M."/>
            <person name="Banfield J.F."/>
        </authorList>
    </citation>
    <scope>NUCLEOTIDE SEQUENCE [LARGE SCALE GENOMIC DNA]</scope>
</reference>
<evidence type="ECO:0008006" key="3">
    <source>
        <dbReference type="Google" id="ProtNLM"/>
    </source>
</evidence>
<dbReference type="AlphaFoldDB" id="A0A2M6WZ37"/>
<gene>
    <name evidence="1" type="ORF">COT71_02900</name>
</gene>
<accession>A0A2M6WZ37</accession>
<evidence type="ECO:0000313" key="2">
    <source>
        <dbReference type="Proteomes" id="UP000230731"/>
    </source>
</evidence>
<dbReference type="EMBL" id="PEZP01000035">
    <property type="protein sequence ID" value="PIT98036.1"/>
    <property type="molecule type" value="Genomic_DNA"/>
</dbReference>
<comment type="caution">
    <text evidence="1">The sequence shown here is derived from an EMBL/GenBank/DDBJ whole genome shotgun (WGS) entry which is preliminary data.</text>
</comment>
<protein>
    <recommendedName>
        <fullName evidence="3">Globin-sensor domain-containing protein</fullName>
    </recommendedName>
</protein>
<evidence type="ECO:0000313" key="1">
    <source>
        <dbReference type="EMBL" id="PIT98036.1"/>
    </source>
</evidence>
<dbReference type="Proteomes" id="UP000230731">
    <property type="component" value="Unassembled WGS sequence"/>
</dbReference>
<organism evidence="1 2">
    <name type="scientific">Candidatus Andersenbacteria bacterium CG10_big_fil_rev_8_21_14_0_10_54_11</name>
    <dbReference type="NCBI Taxonomy" id="1974485"/>
    <lineage>
        <taxon>Bacteria</taxon>
        <taxon>Candidatus Anderseniibacteriota</taxon>
    </lineage>
</organism>
<proteinExistence type="predicted"/>